<accession>A0ACD3ZKF0</accession>
<gene>
    <name evidence="1" type="ORF">LCI18_012709</name>
</gene>
<evidence type="ECO:0000313" key="1">
    <source>
        <dbReference type="EMBL" id="UPL01775.1"/>
    </source>
</evidence>
<evidence type="ECO:0000313" key="2">
    <source>
        <dbReference type="Proteomes" id="UP000830768"/>
    </source>
</evidence>
<organism evidence="1 2">
    <name type="scientific">Fusarium solani subsp. cucurbitae</name>
    <name type="common">Neocosmosporum cucurbitae</name>
    <dbReference type="NCBI Taxonomy" id="2747967"/>
    <lineage>
        <taxon>Eukaryota</taxon>
        <taxon>Fungi</taxon>
        <taxon>Dikarya</taxon>
        <taxon>Ascomycota</taxon>
        <taxon>Pezizomycotina</taxon>
        <taxon>Sordariomycetes</taxon>
        <taxon>Hypocreomycetidae</taxon>
        <taxon>Hypocreales</taxon>
        <taxon>Nectriaceae</taxon>
        <taxon>Fusarium</taxon>
        <taxon>Fusarium solani species complex</taxon>
    </lineage>
</organism>
<keyword evidence="2" id="KW-1185">Reference proteome</keyword>
<reference evidence="1" key="1">
    <citation type="submission" date="2021-11" db="EMBL/GenBank/DDBJ databases">
        <title>Fusarium solani-melongenae Genome sequencing and assembly.</title>
        <authorList>
            <person name="Xie S."/>
            <person name="Huang L."/>
            <person name="Zhang X."/>
        </authorList>
    </citation>
    <scope>NUCLEOTIDE SEQUENCE</scope>
    <source>
        <strain evidence="1">CRI 24-3</strain>
    </source>
</reference>
<protein>
    <submittedName>
        <fullName evidence="1">Uncharacterized protein</fullName>
    </submittedName>
</protein>
<sequence>MTAYPFPVPAGSPFPIANIPFGIFSTDEQTTPRPGVAVGDHILDLQQMIEHGFGVDDEVQAALFSTSLNALAALPAMGQIGGNPKVADSFFNIPLAYNGRASSVRLGDEGVSRPWGAVPATDGATYSPCQKFDYEVEMGIFLSKPIPYGQSVPAAKAKDHVFGLVLLNDWSARDVQFYEMTPLGPFNGKATATSISPWIVTMAALEEAGAVLRTETADAGGKSTPIPFLACSDDLSIRVSSYISRNGEYQRDALAQTDLQHLHWSPFQMLAHHSSSGCGMDTGDLVGTGTLSSSESQLATAEGWCEGVRGSGCLYELTCAGSKPFRLTDGSELKWLEDGDLVTFEAWAGSGDRAIGFGQLSVKVVPAKKMLAERE</sequence>
<dbReference type="Proteomes" id="UP000830768">
    <property type="component" value="Chromosome 11"/>
</dbReference>
<dbReference type="EMBL" id="CP090039">
    <property type="protein sequence ID" value="UPL01775.1"/>
    <property type="molecule type" value="Genomic_DNA"/>
</dbReference>
<proteinExistence type="predicted"/>
<name>A0ACD3ZKF0_FUSSC</name>